<evidence type="ECO:0000313" key="2">
    <source>
        <dbReference type="EMBL" id="GMM35880.1"/>
    </source>
</evidence>
<organism evidence="2 3">
    <name type="scientific">Saccharomycopsis crataegensis</name>
    <dbReference type="NCBI Taxonomy" id="43959"/>
    <lineage>
        <taxon>Eukaryota</taxon>
        <taxon>Fungi</taxon>
        <taxon>Dikarya</taxon>
        <taxon>Ascomycota</taxon>
        <taxon>Saccharomycotina</taxon>
        <taxon>Saccharomycetes</taxon>
        <taxon>Saccharomycopsidaceae</taxon>
        <taxon>Saccharomycopsis</taxon>
    </lineage>
</organism>
<accession>A0AAV5QMW7</accession>
<proteinExistence type="predicted"/>
<feature type="region of interest" description="Disordered" evidence="1">
    <location>
        <begin position="213"/>
        <end position="245"/>
    </location>
</feature>
<evidence type="ECO:0000313" key="3">
    <source>
        <dbReference type="Proteomes" id="UP001360560"/>
    </source>
</evidence>
<feature type="compositionally biased region" description="Basic residues" evidence="1">
    <location>
        <begin position="232"/>
        <end position="243"/>
    </location>
</feature>
<keyword evidence="3" id="KW-1185">Reference proteome</keyword>
<comment type="caution">
    <text evidence="2">The sequence shown here is derived from an EMBL/GenBank/DDBJ whole genome shotgun (WGS) entry which is preliminary data.</text>
</comment>
<sequence>MFKSKAICSLLDATIKSPSSSTSSINQPQALALTILSSKNGSPLLSSITVEKPFSVSFDSSENGDPLYATFLDQFTSIDYQKIKAIKLQAQAEELGNDISQTTLEASQFNNIGNTTYGSISQQPTESSGFEYTKQNPDANGFNKDNDFNNNNININSNISNASFTSSTSTKLADVVSDAHSSLELLSHYVFTCYSAFKRDYLHYQELQTPKKPVATDIDSPDTSMAAGVGGKSKKKSGKHHKRDKDTELVRSLIENVTSEEKVNGLRWFNIQIDGKDVFLYLIFNSKTSEDYFLLYVCEKGYPKGLAKLKLEKLESLLKENGF</sequence>
<name>A0AAV5QMW7_9ASCO</name>
<reference evidence="2 3" key="1">
    <citation type="journal article" date="2023" name="Elife">
        <title>Identification of key yeast species and microbe-microbe interactions impacting larval growth of Drosophila in the wild.</title>
        <authorList>
            <person name="Mure A."/>
            <person name="Sugiura Y."/>
            <person name="Maeda R."/>
            <person name="Honda K."/>
            <person name="Sakurai N."/>
            <person name="Takahashi Y."/>
            <person name="Watada M."/>
            <person name="Katoh T."/>
            <person name="Gotoh A."/>
            <person name="Gotoh Y."/>
            <person name="Taniguchi I."/>
            <person name="Nakamura K."/>
            <person name="Hayashi T."/>
            <person name="Katayama T."/>
            <person name="Uemura T."/>
            <person name="Hattori Y."/>
        </authorList>
    </citation>
    <scope>NUCLEOTIDE SEQUENCE [LARGE SCALE GENOMIC DNA]</scope>
    <source>
        <strain evidence="2 3">SC-9</strain>
    </source>
</reference>
<gene>
    <name evidence="2" type="ORF">DASC09_032050</name>
</gene>
<dbReference type="GeneID" id="90073855"/>
<dbReference type="RefSeq" id="XP_064852876.1">
    <property type="nucleotide sequence ID" value="XM_064996804.1"/>
</dbReference>
<dbReference type="EMBL" id="BTFZ01000011">
    <property type="protein sequence ID" value="GMM35880.1"/>
    <property type="molecule type" value="Genomic_DNA"/>
</dbReference>
<dbReference type="Proteomes" id="UP001360560">
    <property type="component" value="Unassembled WGS sequence"/>
</dbReference>
<evidence type="ECO:0000256" key="1">
    <source>
        <dbReference type="SAM" id="MobiDB-lite"/>
    </source>
</evidence>
<dbReference type="AlphaFoldDB" id="A0AAV5QMW7"/>
<protein>
    <submittedName>
        <fullName evidence="2">Uncharacterized protein</fullName>
    </submittedName>
</protein>